<keyword evidence="4 10" id="KW-0812">Transmembrane</keyword>
<keyword evidence="5" id="KW-0732">Signal</keyword>
<gene>
    <name evidence="12" type="ORF">AAFC00_003870</name>
</gene>
<feature type="transmembrane region" description="Helical" evidence="10">
    <location>
        <begin position="258"/>
        <end position="282"/>
    </location>
</feature>
<comment type="subcellular location">
    <subcellularLocation>
        <location evidence="1">Endoplasmic reticulum membrane</location>
        <topology evidence="1">Single-pass type I membrane protein</topology>
    </subcellularLocation>
</comment>
<protein>
    <recommendedName>
        <fullName evidence="3">Protein BIG1</fullName>
    </recommendedName>
</protein>
<keyword evidence="8 10" id="KW-0472">Membrane</keyword>
<evidence type="ECO:0000256" key="4">
    <source>
        <dbReference type="ARBA" id="ARBA00022692"/>
    </source>
</evidence>
<accession>A0ABR3PFM4</accession>
<proteinExistence type="inferred from homology"/>
<evidence type="ECO:0000256" key="1">
    <source>
        <dbReference type="ARBA" id="ARBA00004115"/>
    </source>
</evidence>
<evidence type="ECO:0000256" key="5">
    <source>
        <dbReference type="ARBA" id="ARBA00022729"/>
    </source>
</evidence>
<dbReference type="InterPro" id="IPR037654">
    <property type="entry name" value="Big1"/>
</dbReference>
<evidence type="ECO:0000313" key="13">
    <source>
        <dbReference type="Proteomes" id="UP001562354"/>
    </source>
</evidence>
<dbReference type="InterPro" id="IPR046756">
    <property type="entry name" value="VAS1/VOA1_TM"/>
</dbReference>
<evidence type="ECO:0000256" key="2">
    <source>
        <dbReference type="ARBA" id="ARBA00008203"/>
    </source>
</evidence>
<keyword evidence="9" id="KW-0961">Cell wall biogenesis/degradation</keyword>
<feature type="domain" description="V-type proton ATPase subunit S1/VOA1 transmembrane" evidence="11">
    <location>
        <begin position="252"/>
        <end position="291"/>
    </location>
</feature>
<reference evidence="12 13" key="1">
    <citation type="submission" date="2024-07" db="EMBL/GenBank/DDBJ databases">
        <title>Draft sequence of the Neodothiora populina.</title>
        <authorList>
            <person name="Drown D.D."/>
            <person name="Schuette U.S."/>
            <person name="Buechlein A.B."/>
            <person name="Rusch D.R."/>
            <person name="Winton L.W."/>
            <person name="Adams G.A."/>
        </authorList>
    </citation>
    <scope>NUCLEOTIDE SEQUENCE [LARGE SCALE GENOMIC DNA]</scope>
    <source>
        <strain evidence="12 13">CPC 39397</strain>
    </source>
</reference>
<evidence type="ECO:0000313" key="12">
    <source>
        <dbReference type="EMBL" id="KAL1304962.1"/>
    </source>
</evidence>
<dbReference type="EMBL" id="JBFMKM010000008">
    <property type="protein sequence ID" value="KAL1304962.1"/>
    <property type="molecule type" value="Genomic_DNA"/>
</dbReference>
<dbReference type="RefSeq" id="XP_069201236.1">
    <property type="nucleotide sequence ID" value="XM_069343411.1"/>
</dbReference>
<dbReference type="Pfam" id="PF20520">
    <property type="entry name" value="Ac45-VOA1_TM"/>
    <property type="match status" value="1"/>
</dbReference>
<keyword evidence="13" id="KW-1185">Reference proteome</keyword>
<organism evidence="12 13">
    <name type="scientific">Neodothiora populina</name>
    <dbReference type="NCBI Taxonomy" id="2781224"/>
    <lineage>
        <taxon>Eukaryota</taxon>
        <taxon>Fungi</taxon>
        <taxon>Dikarya</taxon>
        <taxon>Ascomycota</taxon>
        <taxon>Pezizomycotina</taxon>
        <taxon>Dothideomycetes</taxon>
        <taxon>Dothideomycetidae</taxon>
        <taxon>Dothideales</taxon>
        <taxon>Dothioraceae</taxon>
        <taxon>Neodothiora</taxon>
    </lineage>
</organism>
<keyword evidence="6" id="KW-0256">Endoplasmic reticulum</keyword>
<comment type="caution">
    <text evidence="12">The sequence shown here is derived from an EMBL/GenBank/DDBJ whole genome shotgun (WGS) entry which is preliminary data.</text>
</comment>
<sequence length="301" mass="32867">MHTRYFGAAALALQCAHAFRDASPFFLFSTNELDINLEDAKVASHSTIESKLRPLVEGCSSGSIVFVSQPGVSGADYAAHRNTPYLERRLVSSDKQIKTAAKISNAVGLVDDETVYHAVNKYCTKNAEGWSSLRVDGADGKIPKLEKKSQSIRLTFSAPSADQEERATTLARHDSFLNDILTQLDSYTVVYTTTPATTQVQEAIQHPEQTYEMDSPFPPGMHGDLKRDLSGYEKGSNGSNLDSNLPLFEKYQFVNQGIFITGSVSLLLLLILSVGVSAIANLDVSYMAFSKEMGPAAQKKQ</sequence>
<evidence type="ECO:0000256" key="3">
    <source>
        <dbReference type="ARBA" id="ARBA00022089"/>
    </source>
</evidence>
<comment type="similarity">
    <text evidence="2">Belongs to the BIG1 family.</text>
</comment>
<dbReference type="PANTHER" id="PTHR28285">
    <property type="entry name" value="PROTEIN BIG1"/>
    <property type="match status" value="1"/>
</dbReference>
<dbReference type="PANTHER" id="PTHR28285:SF1">
    <property type="entry name" value="PROTEIN BIG1"/>
    <property type="match status" value="1"/>
</dbReference>
<evidence type="ECO:0000256" key="6">
    <source>
        <dbReference type="ARBA" id="ARBA00022824"/>
    </source>
</evidence>
<name>A0ABR3PFM4_9PEZI</name>
<dbReference type="GeneID" id="95977570"/>
<evidence type="ECO:0000256" key="7">
    <source>
        <dbReference type="ARBA" id="ARBA00022989"/>
    </source>
</evidence>
<evidence type="ECO:0000256" key="10">
    <source>
        <dbReference type="SAM" id="Phobius"/>
    </source>
</evidence>
<evidence type="ECO:0000256" key="9">
    <source>
        <dbReference type="ARBA" id="ARBA00023316"/>
    </source>
</evidence>
<evidence type="ECO:0000259" key="11">
    <source>
        <dbReference type="Pfam" id="PF20520"/>
    </source>
</evidence>
<keyword evidence="7 10" id="KW-1133">Transmembrane helix</keyword>
<evidence type="ECO:0000256" key="8">
    <source>
        <dbReference type="ARBA" id="ARBA00023136"/>
    </source>
</evidence>
<dbReference type="Proteomes" id="UP001562354">
    <property type="component" value="Unassembled WGS sequence"/>
</dbReference>